<keyword evidence="5" id="KW-1185">Reference proteome</keyword>
<feature type="domain" description="Prepilin type IV endopeptidase peptidase" evidence="3">
    <location>
        <begin position="4"/>
        <end position="107"/>
    </location>
</feature>
<evidence type="ECO:0000313" key="5">
    <source>
        <dbReference type="Proteomes" id="UP000308230"/>
    </source>
</evidence>
<dbReference type="InterPro" id="IPR050882">
    <property type="entry name" value="Prepilin_peptidase/N-MTase"/>
</dbReference>
<name>A0A5R9F3Y6_9BACL</name>
<comment type="similarity">
    <text evidence="1">Belongs to the peptidase A24 family.</text>
</comment>
<dbReference type="InterPro" id="IPR000045">
    <property type="entry name" value="Prepilin_IV_endopep_pep"/>
</dbReference>
<feature type="transmembrane region" description="Helical" evidence="2">
    <location>
        <begin position="52"/>
        <end position="69"/>
    </location>
</feature>
<proteinExistence type="inferred from homology"/>
<dbReference type="GO" id="GO:0004190">
    <property type="term" value="F:aspartic-type endopeptidase activity"/>
    <property type="evidence" value="ECO:0007669"/>
    <property type="project" value="InterPro"/>
</dbReference>
<dbReference type="EMBL" id="SWLG01000019">
    <property type="protein sequence ID" value="TLS35573.1"/>
    <property type="molecule type" value="Genomic_DNA"/>
</dbReference>
<dbReference type="Proteomes" id="UP000308230">
    <property type="component" value="Unassembled WGS sequence"/>
</dbReference>
<dbReference type="GO" id="GO:0005886">
    <property type="term" value="C:plasma membrane"/>
    <property type="evidence" value="ECO:0007669"/>
    <property type="project" value="TreeGrafter"/>
</dbReference>
<evidence type="ECO:0000259" key="3">
    <source>
        <dbReference type="Pfam" id="PF01478"/>
    </source>
</evidence>
<dbReference type="Pfam" id="PF01478">
    <property type="entry name" value="Peptidase_A24"/>
    <property type="match status" value="1"/>
</dbReference>
<dbReference type="Gene3D" id="1.20.120.1220">
    <property type="match status" value="1"/>
</dbReference>
<reference evidence="4 5" key="1">
    <citation type="submission" date="2019-04" db="EMBL/GenBank/DDBJ databases">
        <title>Bacillus caeni sp. nov., a bacterium isolated from mangrove sediment.</title>
        <authorList>
            <person name="Huang H."/>
            <person name="Mo K."/>
            <person name="Hu Y."/>
        </authorList>
    </citation>
    <scope>NUCLEOTIDE SEQUENCE [LARGE SCALE GENOMIC DNA]</scope>
    <source>
        <strain evidence="4 5">HB172195</strain>
    </source>
</reference>
<gene>
    <name evidence="4" type="ORF">FCL54_19635</name>
</gene>
<keyword evidence="2" id="KW-1133">Transmembrane helix</keyword>
<evidence type="ECO:0000313" key="4">
    <source>
        <dbReference type="EMBL" id="TLS35573.1"/>
    </source>
</evidence>
<feature type="transmembrane region" description="Helical" evidence="2">
    <location>
        <begin position="26"/>
        <end position="45"/>
    </location>
</feature>
<sequence length="164" mass="17746">MATIILISILLISFFTDIKDRRILNIVTLPAIAFALIYHSVTGGFSGFQFSFFGFLVGLGLLFIPFAMGGMGAGDVKLLAAVGALQGPAFVFSAFLYTAMIGGLIAVLILLKQGQLMDSIKRILFASRLRTLDIVDKKELHHAFPYGVAIVLGTFIVQFGGWIQ</sequence>
<evidence type="ECO:0000256" key="2">
    <source>
        <dbReference type="SAM" id="Phobius"/>
    </source>
</evidence>
<evidence type="ECO:0000256" key="1">
    <source>
        <dbReference type="ARBA" id="ARBA00005801"/>
    </source>
</evidence>
<dbReference type="OrthoDB" id="5508079at2"/>
<comment type="caution">
    <text evidence="4">The sequence shown here is derived from an EMBL/GenBank/DDBJ whole genome shotgun (WGS) entry which is preliminary data.</text>
</comment>
<protein>
    <submittedName>
        <fullName evidence="4">Prepilin peptidase</fullName>
    </submittedName>
</protein>
<dbReference type="GO" id="GO:0006465">
    <property type="term" value="P:signal peptide processing"/>
    <property type="evidence" value="ECO:0007669"/>
    <property type="project" value="TreeGrafter"/>
</dbReference>
<dbReference type="RefSeq" id="WP_138128648.1">
    <property type="nucleotide sequence ID" value="NZ_SWLG01000019.1"/>
</dbReference>
<keyword evidence="2" id="KW-0812">Transmembrane</keyword>
<dbReference type="AlphaFoldDB" id="A0A5R9F3Y6"/>
<accession>A0A5R9F3Y6</accession>
<keyword evidence="2" id="KW-0472">Membrane</keyword>
<feature type="transmembrane region" description="Helical" evidence="2">
    <location>
        <begin position="89"/>
        <end position="111"/>
    </location>
</feature>
<dbReference type="PANTHER" id="PTHR30487">
    <property type="entry name" value="TYPE 4 PREPILIN-LIKE PROTEINS LEADER PEPTIDE-PROCESSING ENZYME"/>
    <property type="match status" value="1"/>
</dbReference>
<organism evidence="4 5">
    <name type="scientific">Exobacillus caeni</name>
    <dbReference type="NCBI Taxonomy" id="2574798"/>
    <lineage>
        <taxon>Bacteria</taxon>
        <taxon>Bacillati</taxon>
        <taxon>Bacillota</taxon>
        <taxon>Bacilli</taxon>
        <taxon>Bacillales</taxon>
        <taxon>Guptibacillaceae</taxon>
        <taxon>Exobacillus</taxon>
    </lineage>
</organism>
<feature type="transmembrane region" description="Helical" evidence="2">
    <location>
        <begin position="143"/>
        <end position="163"/>
    </location>
</feature>
<dbReference type="PANTHER" id="PTHR30487:SF0">
    <property type="entry name" value="PREPILIN LEADER PEPTIDASE_N-METHYLTRANSFERASE-RELATED"/>
    <property type="match status" value="1"/>
</dbReference>